<dbReference type="Proteomes" id="UP000294752">
    <property type="component" value="Unassembled WGS sequence"/>
</dbReference>
<accession>A0A4R7D0I1</accession>
<dbReference type="GO" id="GO:0004792">
    <property type="term" value="F:thiosulfate-cyanide sulfurtransferase activity"/>
    <property type="evidence" value="ECO:0007669"/>
    <property type="project" value="TreeGrafter"/>
</dbReference>
<dbReference type="SUPFAM" id="SSF52821">
    <property type="entry name" value="Rhodanese/Cell cycle control phosphatase"/>
    <property type="match status" value="2"/>
</dbReference>
<evidence type="ECO:0000256" key="1">
    <source>
        <dbReference type="ARBA" id="ARBA00022679"/>
    </source>
</evidence>
<keyword evidence="5" id="KW-1185">Reference proteome</keyword>
<dbReference type="CDD" id="cd01449">
    <property type="entry name" value="TST_Repeat_2"/>
    <property type="match status" value="1"/>
</dbReference>
<gene>
    <name evidence="4" type="ORF">B0I21_105115</name>
</gene>
<proteinExistence type="predicted"/>
<dbReference type="RefSeq" id="WP_133640497.1">
    <property type="nucleotide sequence ID" value="NZ_SNZV01000005.1"/>
</dbReference>
<dbReference type="InterPro" id="IPR036873">
    <property type="entry name" value="Rhodanese-like_dom_sf"/>
</dbReference>
<dbReference type="PANTHER" id="PTHR11364">
    <property type="entry name" value="THIOSULFATE SULFERTANSFERASE"/>
    <property type="match status" value="1"/>
</dbReference>
<comment type="caution">
    <text evidence="4">The sequence shown here is derived from an EMBL/GenBank/DDBJ whole genome shotgun (WGS) entry which is preliminary data.</text>
</comment>
<dbReference type="OrthoDB" id="9770030at2"/>
<dbReference type="EMBL" id="SNZV01000005">
    <property type="protein sequence ID" value="TDS12984.1"/>
    <property type="molecule type" value="Genomic_DNA"/>
</dbReference>
<reference evidence="4 5" key="1">
    <citation type="submission" date="2019-03" db="EMBL/GenBank/DDBJ databases">
        <title>Genomic Encyclopedia of Type Strains, Phase III (KMG-III): the genomes of soil and plant-associated and newly described type strains.</title>
        <authorList>
            <person name="Whitman W."/>
        </authorList>
    </citation>
    <scope>NUCLEOTIDE SEQUENCE [LARGE SCALE GENOMIC DNA]</scope>
    <source>
        <strain evidence="4 5">CGMCC 1.12801</strain>
    </source>
</reference>
<evidence type="ECO:0000313" key="4">
    <source>
        <dbReference type="EMBL" id="TDS12984.1"/>
    </source>
</evidence>
<dbReference type="PANTHER" id="PTHR11364:SF27">
    <property type="entry name" value="SULFURTRANSFERASE"/>
    <property type="match status" value="1"/>
</dbReference>
<dbReference type="InterPro" id="IPR001763">
    <property type="entry name" value="Rhodanese-like_dom"/>
</dbReference>
<feature type="domain" description="Rhodanese" evidence="3">
    <location>
        <begin position="163"/>
        <end position="276"/>
    </location>
</feature>
<keyword evidence="1 4" id="KW-0808">Transferase</keyword>
<keyword evidence="4" id="KW-0670">Pyruvate</keyword>
<evidence type="ECO:0000256" key="2">
    <source>
        <dbReference type="ARBA" id="ARBA00022737"/>
    </source>
</evidence>
<dbReference type="Pfam" id="PF00581">
    <property type="entry name" value="Rhodanese"/>
    <property type="match status" value="2"/>
</dbReference>
<keyword evidence="2" id="KW-0677">Repeat</keyword>
<evidence type="ECO:0000313" key="5">
    <source>
        <dbReference type="Proteomes" id="UP000294752"/>
    </source>
</evidence>
<feature type="domain" description="Rhodanese" evidence="3">
    <location>
        <begin position="15"/>
        <end position="132"/>
    </location>
</feature>
<evidence type="ECO:0000259" key="3">
    <source>
        <dbReference type="PROSITE" id="PS50206"/>
    </source>
</evidence>
<dbReference type="CDD" id="cd01448">
    <property type="entry name" value="TST_Repeat_1"/>
    <property type="match status" value="1"/>
</dbReference>
<protein>
    <submittedName>
        <fullName evidence="4">Thiosulfate/3-mercaptopyruvate sulfurtransferase</fullName>
    </submittedName>
</protein>
<dbReference type="Gene3D" id="3.40.250.10">
    <property type="entry name" value="Rhodanese-like domain"/>
    <property type="match status" value="2"/>
</dbReference>
<dbReference type="SMART" id="SM00450">
    <property type="entry name" value="RHOD"/>
    <property type="match status" value="2"/>
</dbReference>
<dbReference type="PROSITE" id="PS50206">
    <property type="entry name" value="RHODANESE_3"/>
    <property type="match status" value="2"/>
</dbReference>
<name>A0A4R7D0I1_9SPHI</name>
<sequence>MEPIISVSKLQAIDVNPSFVLVDATSGIDAKTNYLISHLLGARFVDLNEDLSALEDPKHGGRHPLPSTTHFSKTLSKLGIDASSHVVVYDRLNGANAAARFWWMAKAAGIANVQVLDGGYQAAEAAGYPIEAGKKPHPDPSNFQFDSWLLPTRQLQEVDRLTSEPESLIIDVREAARYQGITEPLDGIAGHIPSAVNIPFHNNLDKDGFFKTPEALKRVYDDYLHGKKVENVLVHCGSGVTACHSLLALAHAGYSLPSLYVGSWSEWSRNEKPIATGE</sequence>
<organism evidence="4 5">
    <name type="scientific">Sphingobacterium paludis</name>
    <dbReference type="NCBI Taxonomy" id="1476465"/>
    <lineage>
        <taxon>Bacteria</taxon>
        <taxon>Pseudomonadati</taxon>
        <taxon>Bacteroidota</taxon>
        <taxon>Sphingobacteriia</taxon>
        <taxon>Sphingobacteriales</taxon>
        <taxon>Sphingobacteriaceae</taxon>
        <taxon>Sphingobacterium</taxon>
    </lineage>
</organism>
<dbReference type="InterPro" id="IPR045078">
    <property type="entry name" value="TST/MPST-like"/>
</dbReference>
<dbReference type="AlphaFoldDB" id="A0A4R7D0I1"/>